<proteinExistence type="predicted"/>
<accession>A0A285R0L6</accession>
<keyword evidence="1" id="KW-0472">Membrane</keyword>
<evidence type="ECO:0000313" key="2">
    <source>
        <dbReference type="EMBL" id="SOB87646.1"/>
    </source>
</evidence>
<keyword evidence="3" id="KW-1185">Reference proteome</keyword>
<evidence type="ECO:0008006" key="4">
    <source>
        <dbReference type="Google" id="ProtNLM"/>
    </source>
</evidence>
<reference evidence="2 3" key="1">
    <citation type="submission" date="2017-07" db="EMBL/GenBank/DDBJ databases">
        <authorList>
            <person name="Sun Z.S."/>
            <person name="Albrecht U."/>
            <person name="Echele G."/>
            <person name="Lee C.C."/>
        </authorList>
    </citation>
    <scope>NUCLEOTIDE SEQUENCE [LARGE SCALE GENOMIC DNA]</scope>
    <source>
        <strain evidence="2 3">CGMCC 1.12672</strain>
    </source>
</reference>
<sequence>MNGFTIFMLAFVVVGLPVILGIGSEMFKRWLKHKEVMAAALNAQTAEKAAQYAAHTERLEQRVQVLERIVTDRGIAVADQIERLRDERSDLRPLN</sequence>
<organism evidence="2 3">
    <name type="scientific">Sphingomonas guangdongensis</name>
    <dbReference type="NCBI Taxonomy" id="1141890"/>
    <lineage>
        <taxon>Bacteria</taxon>
        <taxon>Pseudomonadati</taxon>
        <taxon>Pseudomonadota</taxon>
        <taxon>Alphaproteobacteria</taxon>
        <taxon>Sphingomonadales</taxon>
        <taxon>Sphingomonadaceae</taxon>
        <taxon>Sphingomonas</taxon>
    </lineage>
</organism>
<dbReference type="RefSeq" id="WP_097064616.1">
    <property type="nucleotide sequence ID" value="NZ_OBMI01000003.1"/>
</dbReference>
<name>A0A285R0L6_9SPHN</name>
<evidence type="ECO:0000313" key="3">
    <source>
        <dbReference type="Proteomes" id="UP000219494"/>
    </source>
</evidence>
<dbReference type="AlphaFoldDB" id="A0A285R0L6"/>
<keyword evidence="1" id="KW-0812">Transmembrane</keyword>
<feature type="transmembrane region" description="Helical" evidence="1">
    <location>
        <begin position="6"/>
        <end position="27"/>
    </location>
</feature>
<evidence type="ECO:0000256" key="1">
    <source>
        <dbReference type="SAM" id="Phobius"/>
    </source>
</evidence>
<keyword evidence="1" id="KW-1133">Transmembrane helix</keyword>
<dbReference type="Proteomes" id="UP000219494">
    <property type="component" value="Unassembled WGS sequence"/>
</dbReference>
<dbReference type="EMBL" id="OBMI01000003">
    <property type="protein sequence ID" value="SOB87646.1"/>
    <property type="molecule type" value="Genomic_DNA"/>
</dbReference>
<gene>
    <name evidence="2" type="ORF">SAMN06297144_2782</name>
</gene>
<dbReference type="OrthoDB" id="7428745at2"/>
<protein>
    <recommendedName>
        <fullName evidence="4">Phage shock protein B</fullName>
    </recommendedName>
</protein>